<name>A0A074WQ55_9PEZI</name>
<dbReference type="OrthoDB" id="194443at2759"/>
<keyword evidence="3" id="KW-1185">Reference proteome</keyword>
<dbReference type="HOGENOM" id="CLU_068279_5_2_1"/>
<protein>
    <recommendedName>
        <fullName evidence="1">BTB domain-containing protein</fullName>
    </recommendedName>
</protein>
<gene>
    <name evidence="2" type="ORF">M436DRAFT_50601</name>
</gene>
<feature type="non-terminal residue" evidence="2">
    <location>
        <position position="1"/>
    </location>
</feature>
<feature type="domain" description="BTB" evidence="1">
    <location>
        <begin position="8"/>
        <end position="77"/>
    </location>
</feature>
<reference evidence="2 3" key="1">
    <citation type="journal article" date="2014" name="BMC Genomics">
        <title>Genome sequencing of four Aureobasidium pullulans varieties: biotechnological potential, stress tolerance, and description of new species.</title>
        <authorList>
            <person name="Gostin Ar C."/>
            <person name="Ohm R.A."/>
            <person name="Kogej T."/>
            <person name="Sonjak S."/>
            <person name="Turk M."/>
            <person name="Zajc J."/>
            <person name="Zalar P."/>
            <person name="Grube M."/>
            <person name="Sun H."/>
            <person name="Han J."/>
            <person name="Sharma A."/>
            <person name="Chiniquy J."/>
            <person name="Ngan C.Y."/>
            <person name="Lipzen A."/>
            <person name="Barry K."/>
            <person name="Grigoriev I.V."/>
            <person name="Gunde-Cimerman N."/>
        </authorList>
    </citation>
    <scope>NUCLEOTIDE SEQUENCE [LARGE SCALE GENOMIC DNA]</scope>
    <source>
        <strain evidence="2 3">CBS 147.97</strain>
    </source>
</reference>
<dbReference type="AlphaFoldDB" id="A0A074WQ55"/>
<evidence type="ECO:0000313" key="3">
    <source>
        <dbReference type="Proteomes" id="UP000027730"/>
    </source>
</evidence>
<dbReference type="PROSITE" id="PS50097">
    <property type="entry name" value="BTB"/>
    <property type="match status" value="1"/>
</dbReference>
<dbReference type="STRING" id="1043004.A0A074WQ55"/>
<dbReference type="EMBL" id="KL584713">
    <property type="protein sequence ID" value="KEQ71847.1"/>
    <property type="molecule type" value="Genomic_DNA"/>
</dbReference>
<evidence type="ECO:0000259" key="1">
    <source>
        <dbReference type="PROSITE" id="PS50097"/>
    </source>
</evidence>
<proteinExistence type="predicted"/>
<dbReference type="SUPFAM" id="SSF54695">
    <property type="entry name" value="POZ domain"/>
    <property type="match status" value="1"/>
</dbReference>
<dbReference type="Pfam" id="PF00651">
    <property type="entry name" value="BTB"/>
    <property type="match status" value="1"/>
</dbReference>
<dbReference type="Proteomes" id="UP000027730">
    <property type="component" value="Unassembled WGS sequence"/>
</dbReference>
<sequence length="211" mass="24281">PQRSCFQTIVTVEVGAEKKAFLIHKDLLIFYSDYFRGAFDGSFSEAAKGKLFLVDERVNVFSIVNQFVYTRELSDKDNYELDWDVLIRAWIFGDKYLMPSLQNKVMTTLIEKHTRDNFLPTLQFKLIWNNTLPGSPLRKVMVDLVAYKCDLGPFLSMDGGQRWPHEALIELLTVVGAKRKEDIGKRALPESNMGKCHYHIHADGEKCDTKL</sequence>
<accession>A0A074WQ55</accession>
<evidence type="ECO:0000313" key="2">
    <source>
        <dbReference type="EMBL" id="KEQ71847.1"/>
    </source>
</evidence>
<organism evidence="2 3">
    <name type="scientific">Aureobasidium namibiae CBS 147.97</name>
    <dbReference type="NCBI Taxonomy" id="1043004"/>
    <lineage>
        <taxon>Eukaryota</taxon>
        <taxon>Fungi</taxon>
        <taxon>Dikarya</taxon>
        <taxon>Ascomycota</taxon>
        <taxon>Pezizomycotina</taxon>
        <taxon>Dothideomycetes</taxon>
        <taxon>Dothideomycetidae</taxon>
        <taxon>Dothideales</taxon>
        <taxon>Saccotheciaceae</taxon>
        <taxon>Aureobasidium</taxon>
    </lineage>
</organism>
<dbReference type="GeneID" id="25411278"/>
<dbReference type="InterPro" id="IPR000210">
    <property type="entry name" value="BTB/POZ_dom"/>
</dbReference>
<dbReference type="PANTHER" id="PTHR47843">
    <property type="entry name" value="BTB DOMAIN-CONTAINING PROTEIN-RELATED"/>
    <property type="match status" value="1"/>
</dbReference>
<dbReference type="Gene3D" id="3.30.710.10">
    <property type="entry name" value="Potassium Channel Kv1.1, Chain A"/>
    <property type="match status" value="1"/>
</dbReference>
<dbReference type="RefSeq" id="XP_013425874.1">
    <property type="nucleotide sequence ID" value="XM_013570420.1"/>
</dbReference>
<dbReference type="PANTHER" id="PTHR47843:SF2">
    <property type="entry name" value="BTB DOMAIN-CONTAINING PROTEIN"/>
    <property type="match status" value="1"/>
</dbReference>
<dbReference type="InterPro" id="IPR011333">
    <property type="entry name" value="SKP1/BTB/POZ_sf"/>
</dbReference>